<protein>
    <submittedName>
        <fullName evidence="2">Uncharacterized protein</fullName>
    </submittedName>
</protein>
<comment type="caution">
    <text evidence="2">The sequence shown here is derived from an EMBL/GenBank/DDBJ whole genome shotgun (WGS) entry which is preliminary data.</text>
</comment>
<evidence type="ECO:0000256" key="1">
    <source>
        <dbReference type="SAM" id="MobiDB-lite"/>
    </source>
</evidence>
<feature type="compositionally biased region" description="Polar residues" evidence="1">
    <location>
        <begin position="10"/>
        <end position="26"/>
    </location>
</feature>
<sequence length="321" mass="37306">MGQDCCSLRNPENSSIGQMNGVSNRKSIQDGKKRLSHIKDEEIIEVIQEYKENKQIDNNDEQNDNQKKTPLFQVVNSEVHIPMIESQVIEQEKVVENNNLVPDKDENQCQKEEKVVENKKESVEKSNFAEIKVEQEMIASKQIETQNIDEMLIQNKEIKVEQEITTSNQIETQIIDEMLIENKEIKVEQEIMTSKQIETQIIDEMLIQNKEIKVEQEITTSKQIETQIIDKILIENKLIPEQISFSTSFDTVKQQSQSNIEQSLKNRATPGKLSSIFLRALERKILGIEVEQDQKQEEIVPIVERPIPKVRPRKIQQFVEL</sequence>
<feature type="region of interest" description="Disordered" evidence="1">
    <location>
        <begin position="1"/>
        <end position="34"/>
    </location>
</feature>
<evidence type="ECO:0000313" key="2">
    <source>
        <dbReference type="EMBL" id="CAD8115942.1"/>
    </source>
</evidence>
<organism evidence="2 3">
    <name type="scientific">Paramecium sonneborni</name>
    <dbReference type="NCBI Taxonomy" id="65129"/>
    <lineage>
        <taxon>Eukaryota</taxon>
        <taxon>Sar</taxon>
        <taxon>Alveolata</taxon>
        <taxon>Ciliophora</taxon>
        <taxon>Intramacronucleata</taxon>
        <taxon>Oligohymenophorea</taxon>
        <taxon>Peniculida</taxon>
        <taxon>Parameciidae</taxon>
        <taxon>Paramecium</taxon>
    </lineage>
</organism>
<dbReference type="AlphaFoldDB" id="A0A8S1QJT2"/>
<keyword evidence="3" id="KW-1185">Reference proteome</keyword>
<proteinExistence type="predicted"/>
<evidence type="ECO:0000313" key="3">
    <source>
        <dbReference type="Proteomes" id="UP000692954"/>
    </source>
</evidence>
<dbReference type="EMBL" id="CAJJDN010000109">
    <property type="protein sequence ID" value="CAD8115942.1"/>
    <property type="molecule type" value="Genomic_DNA"/>
</dbReference>
<accession>A0A8S1QJT2</accession>
<reference evidence="2" key="1">
    <citation type="submission" date="2021-01" db="EMBL/GenBank/DDBJ databases">
        <authorList>
            <consortium name="Genoscope - CEA"/>
            <person name="William W."/>
        </authorList>
    </citation>
    <scope>NUCLEOTIDE SEQUENCE</scope>
</reference>
<gene>
    <name evidence="2" type="ORF">PSON_ATCC_30995.1.T1090189</name>
</gene>
<name>A0A8S1QJT2_9CILI</name>
<dbReference type="OrthoDB" id="306439at2759"/>
<dbReference type="Proteomes" id="UP000692954">
    <property type="component" value="Unassembled WGS sequence"/>
</dbReference>